<dbReference type="PANTHER" id="PTHR24320">
    <property type="entry name" value="RETINOL DEHYDROGENASE"/>
    <property type="match status" value="1"/>
</dbReference>
<dbReference type="InterPro" id="IPR002347">
    <property type="entry name" value="SDR_fam"/>
</dbReference>
<evidence type="ECO:0000256" key="2">
    <source>
        <dbReference type="ARBA" id="ARBA00022857"/>
    </source>
</evidence>
<dbReference type="SUPFAM" id="SSF51735">
    <property type="entry name" value="NAD(P)-binding Rossmann-fold domains"/>
    <property type="match status" value="1"/>
</dbReference>
<sequence>MHRTQLLALLSVPFAAGRTIDIRQIGDQTYCGRGEKPNVDSCRSAIGLINTQSGFYNKGNEFRYGDCSVIAAEGSSGSIPGQAFVDLANDILSNCNVLGWAYKSGVNVSISQCNVCGGGICTRCNSPGQGPLRKRNIIELDDMAPSPVERSAPSKVQPVAKRDETPKPGMICGAGAAADISSCNELADILGKMQNVPLPFTTAHSGDEGYARVCQFALQPTTGEGETADSGKVSQMLKDITDTCKDPTGKYVGRMTNTNAVLRHFETPVQDSLKIVSDMINFSTSALSQYYTNGDFNIRAHSTPSRTRIPWWPSSWSKRHFEALMVGFEAAVKYAQKGASKLIFAVRSLQKGEEAKIKIVERSGRDADCITVMQVDLNTFASVQAFVKALEKETAQLQTVLLCAGLANPKIIKSREEWEMSVQVNVLSTALMAVELLPLLRKTAASTGEPPHLTFVTSFGHSEVKSGWFKGQTLLSRADDESQYDNEKSYHMVKLLGMAAMLRIVKEQRRQTYLTARTAEEGSRTLLGATTLGPESQGKFWNHDILYPLGKFAKDEKLLTETWDEIERVIEKSEPNVESLLRVWSGQIVQILETSVLGRSCRRFFQDSKIWV</sequence>
<feature type="region of interest" description="Disordered" evidence="4">
    <location>
        <begin position="145"/>
        <end position="167"/>
    </location>
</feature>
<evidence type="ECO:0000256" key="5">
    <source>
        <dbReference type="SAM" id="SignalP"/>
    </source>
</evidence>
<gene>
    <name evidence="6" type="ORF">BDV95DRAFT_654374</name>
</gene>
<evidence type="ECO:0000256" key="3">
    <source>
        <dbReference type="ARBA" id="ARBA00023002"/>
    </source>
</evidence>
<comment type="similarity">
    <text evidence="1">Belongs to the short-chain dehydrogenases/reductases (SDR) family.</text>
</comment>
<keyword evidence="2" id="KW-0521">NADP</keyword>
<feature type="signal peptide" evidence="5">
    <location>
        <begin position="1"/>
        <end position="17"/>
    </location>
</feature>
<name>A0A7C8MUW6_9PLEO</name>
<dbReference type="EMBL" id="JAADJZ010000004">
    <property type="protein sequence ID" value="KAF2875585.1"/>
    <property type="molecule type" value="Genomic_DNA"/>
</dbReference>
<dbReference type="Gene3D" id="3.40.50.720">
    <property type="entry name" value="NAD(P)-binding Rossmann-like Domain"/>
    <property type="match status" value="1"/>
</dbReference>
<dbReference type="OrthoDB" id="542013at2759"/>
<accession>A0A7C8MUW6</accession>
<comment type="caution">
    <text evidence="6">The sequence shown here is derived from an EMBL/GenBank/DDBJ whole genome shotgun (WGS) entry which is preliminary data.</text>
</comment>
<dbReference type="PANTHER" id="PTHR24320:SF252">
    <property type="entry name" value="DEHYDROGENASE_REDUCTASE FAMILY PROTEIN, PUTATIVE (AFU_ORTHOLOGUE AFUA_3G08550)-RELATED"/>
    <property type="match status" value="1"/>
</dbReference>
<dbReference type="AlphaFoldDB" id="A0A7C8MUW6"/>
<organism evidence="6 7">
    <name type="scientific">Massariosphaeria phaeospora</name>
    <dbReference type="NCBI Taxonomy" id="100035"/>
    <lineage>
        <taxon>Eukaryota</taxon>
        <taxon>Fungi</taxon>
        <taxon>Dikarya</taxon>
        <taxon>Ascomycota</taxon>
        <taxon>Pezizomycotina</taxon>
        <taxon>Dothideomycetes</taxon>
        <taxon>Pleosporomycetidae</taxon>
        <taxon>Pleosporales</taxon>
        <taxon>Pleosporales incertae sedis</taxon>
        <taxon>Massariosphaeria</taxon>
    </lineage>
</organism>
<reference evidence="6 7" key="1">
    <citation type="submission" date="2020-01" db="EMBL/GenBank/DDBJ databases">
        <authorList>
            <consortium name="DOE Joint Genome Institute"/>
            <person name="Haridas S."/>
            <person name="Albert R."/>
            <person name="Binder M."/>
            <person name="Bloem J."/>
            <person name="Labutti K."/>
            <person name="Salamov A."/>
            <person name="Andreopoulos B."/>
            <person name="Baker S.E."/>
            <person name="Barry K."/>
            <person name="Bills G."/>
            <person name="Bluhm B.H."/>
            <person name="Cannon C."/>
            <person name="Castanera R."/>
            <person name="Culley D.E."/>
            <person name="Daum C."/>
            <person name="Ezra D."/>
            <person name="Gonzalez J.B."/>
            <person name="Henrissat B."/>
            <person name="Kuo A."/>
            <person name="Liang C."/>
            <person name="Lipzen A."/>
            <person name="Lutzoni F."/>
            <person name="Magnuson J."/>
            <person name="Mondo S."/>
            <person name="Nolan M."/>
            <person name="Ohm R."/>
            <person name="Pangilinan J."/>
            <person name="Park H.-J.H."/>
            <person name="Ramirez L."/>
            <person name="Alfaro M."/>
            <person name="Sun H."/>
            <person name="Tritt A."/>
            <person name="Yoshinaga Y."/>
            <person name="Zwiers L.-H.L."/>
            <person name="Turgeon B.G."/>
            <person name="Goodwin S.B."/>
            <person name="Spatafora J.W."/>
            <person name="Crous P.W."/>
            <person name="Grigoriev I.V."/>
        </authorList>
    </citation>
    <scope>NUCLEOTIDE SEQUENCE [LARGE SCALE GENOMIC DNA]</scope>
    <source>
        <strain evidence="6 7">CBS 611.86</strain>
    </source>
</reference>
<keyword evidence="7" id="KW-1185">Reference proteome</keyword>
<dbReference type="Pfam" id="PF00106">
    <property type="entry name" value="adh_short"/>
    <property type="match status" value="1"/>
</dbReference>
<proteinExistence type="inferred from homology"/>
<protein>
    <submittedName>
        <fullName evidence="6">Uncharacterized protein</fullName>
    </submittedName>
</protein>
<evidence type="ECO:0000256" key="4">
    <source>
        <dbReference type="SAM" id="MobiDB-lite"/>
    </source>
</evidence>
<keyword evidence="3" id="KW-0560">Oxidoreductase</keyword>
<dbReference type="InterPro" id="IPR036291">
    <property type="entry name" value="NAD(P)-bd_dom_sf"/>
</dbReference>
<feature type="chain" id="PRO_5028927954" evidence="5">
    <location>
        <begin position="18"/>
        <end position="612"/>
    </location>
</feature>
<evidence type="ECO:0000313" key="6">
    <source>
        <dbReference type="EMBL" id="KAF2875585.1"/>
    </source>
</evidence>
<dbReference type="Proteomes" id="UP000481861">
    <property type="component" value="Unassembled WGS sequence"/>
</dbReference>
<dbReference type="GO" id="GO:0016491">
    <property type="term" value="F:oxidoreductase activity"/>
    <property type="evidence" value="ECO:0007669"/>
    <property type="project" value="UniProtKB-KW"/>
</dbReference>
<evidence type="ECO:0000256" key="1">
    <source>
        <dbReference type="ARBA" id="ARBA00006484"/>
    </source>
</evidence>
<evidence type="ECO:0000313" key="7">
    <source>
        <dbReference type="Proteomes" id="UP000481861"/>
    </source>
</evidence>
<keyword evidence="5" id="KW-0732">Signal</keyword>